<dbReference type="PANTHER" id="PTHR45436">
    <property type="entry name" value="SENSOR HISTIDINE KINASE YKOH"/>
    <property type="match status" value="1"/>
</dbReference>
<feature type="transmembrane region" description="Helical" evidence="8">
    <location>
        <begin position="176"/>
        <end position="199"/>
    </location>
</feature>
<dbReference type="EC" id="2.7.13.3" evidence="2"/>
<evidence type="ECO:0000256" key="2">
    <source>
        <dbReference type="ARBA" id="ARBA00012438"/>
    </source>
</evidence>
<dbReference type="SUPFAM" id="SSF55874">
    <property type="entry name" value="ATPase domain of HSP90 chaperone/DNA topoisomerase II/histidine kinase"/>
    <property type="match status" value="1"/>
</dbReference>
<protein>
    <recommendedName>
        <fullName evidence="2">histidine kinase</fullName>
        <ecNumber evidence="2">2.7.13.3</ecNumber>
    </recommendedName>
</protein>
<keyword evidence="11" id="KW-1185">Reference proteome</keyword>
<name>A0AAE9Z698_9GAMM</name>
<evidence type="ECO:0000256" key="5">
    <source>
        <dbReference type="ARBA" id="ARBA00022692"/>
    </source>
</evidence>
<dbReference type="InterPro" id="IPR036097">
    <property type="entry name" value="HisK_dim/P_sf"/>
</dbReference>
<dbReference type="GO" id="GO:0000155">
    <property type="term" value="F:phosphorelay sensor kinase activity"/>
    <property type="evidence" value="ECO:0007669"/>
    <property type="project" value="InterPro"/>
</dbReference>
<dbReference type="SMART" id="SM00388">
    <property type="entry name" value="HisKA"/>
    <property type="match status" value="1"/>
</dbReference>
<evidence type="ECO:0000256" key="3">
    <source>
        <dbReference type="ARBA" id="ARBA00022553"/>
    </source>
</evidence>
<dbReference type="PANTHER" id="PTHR45436:SF5">
    <property type="entry name" value="SENSOR HISTIDINE KINASE TRCS"/>
    <property type="match status" value="1"/>
</dbReference>
<gene>
    <name evidence="10" type="ORF">SG34_007920</name>
</gene>
<dbReference type="Proteomes" id="UP000032352">
    <property type="component" value="Chromosome"/>
</dbReference>
<dbReference type="Gene3D" id="3.30.565.10">
    <property type="entry name" value="Histidine kinase-like ATPase, C-terminal domain"/>
    <property type="match status" value="1"/>
</dbReference>
<dbReference type="PROSITE" id="PS50109">
    <property type="entry name" value="HIS_KIN"/>
    <property type="match status" value="1"/>
</dbReference>
<evidence type="ECO:0000313" key="10">
    <source>
        <dbReference type="EMBL" id="WDE06815.1"/>
    </source>
</evidence>
<dbReference type="Pfam" id="PF02518">
    <property type="entry name" value="HATPase_c"/>
    <property type="match status" value="1"/>
</dbReference>
<dbReference type="SUPFAM" id="SSF47384">
    <property type="entry name" value="Homodimeric domain of signal transducing histidine kinase"/>
    <property type="match status" value="1"/>
</dbReference>
<keyword evidence="8" id="KW-0472">Membrane</keyword>
<evidence type="ECO:0000313" key="11">
    <source>
        <dbReference type="Proteomes" id="UP000032352"/>
    </source>
</evidence>
<dbReference type="GO" id="GO:0005886">
    <property type="term" value="C:plasma membrane"/>
    <property type="evidence" value="ECO:0007669"/>
    <property type="project" value="TreeGrafter"/>
</dbReference>
<dbReference type="InterPro" id="IPR050428">
    <property type="entry name" value="TCS_sensor_his_kinase"/>
</dbReference>
<dbReference type="InterPro" id="IPR036890">
    <property type="entry name" value="HATPase_C_sf"/>
</dbReference>
<dbReference type="InterPro" id="IPR003594">
    <property type="entry name" value="HATPase_dom"/>
</dbReference>
<dbReference type="KEGG" id="tvd:SG34_007920"/>
<dbReference type="CDD" id="cd00082">
    <property type="entry name" value="HisKA"/>
    <property type="match status" value="1"/>
</dbReference>
<proteinExistence type="predicted"/>
<evidence type="ECO:0000256" key="6">
    <source>
        <dbReference type="ARBA" id="ARBA00022777"/>
    </source>
</evidence>
<dbReference type="AlphaFoldDB" id="A0AAE9Z698"/>
<feature type="domain" description="Histidine kinase" evidence="9">
    <location>
        <begin position="265"/>
        <end position="486"/>
    </location>
</feature>
<evidence type="ECO:0000256" key="8">
    <source>
        <dbReference type="SAM" id="Phobius"/>
    </source>
</evidence>
<keyword evidence="4" id="KW-0808">Transferase</keyword>
<organism evidence="10 11">
    <name type="scientific">Thalassomonas viridans</name>
    <dbReference type="NCBI Taxonomy" id="137584"/>
    <lineage>
        <taxon>Bacteria</taxon>
        <taxon>Pseudomonadati</taxon>
        <taxon>Pseudomonadota</taxon>
        <taxon>Gammaproteobacteria</taxon>
        <taxon>Alteromonadales</taxon>
        <taxon>Colwelliaceae</taxon>
        <taxon>Thalassomonas</taxon>
    </lineage>
</organism>
<keyword evidence="6 10" id="KW-0418">Kinase</keyword>
<dbReference type="Gene3D" id="1.10.287.130">
    <property type="match status" value="1"/>
</dbReference>
<keyword evidence="7 8" id="KW-1133">Transmembrane helix</keyword>
<reference evidence="10 11" key="1">
    <citation type="journal article" date="2015" name="Genome Announc.">
        <title>Draft Genome Sequences of Marine Isolates of Thalassomonas viridans and Thalassomonas actiniarum.</title>
        <authorList>
            <person name="Olonade I."/>
            <person name="van Zyl L.J."/>
            <person name="Trindade M."/>
        </authorList>
    </citation>
    <scope>NUCLEOTIDE SEQUENCE [LARGE SCALE GENOMIC DNA]</scope>
    <source>
        <strain evidence="10 11">XOM25</strain>
    </source>
</reference>
<keyword evidence="5 8" id="KW-0812">Transmembrane</keyword>
<comment type="catalytic activity">
    <reaction evidence="1">
        <text>ATP + protein L-histidine = ADP + protein N-phospho-L-histidine.</text>
        <dbReference type="EC" id="2.7.13.3"/>
    </reaction>
</comment>
<evidence type="ECO:0000256" key="1">
    <source>
        <dbReference type="ARBA" id="ARBA00000085"/>
    </source>
</evidence>
<dbReference type="RefSeq" id="WP_044839144.1">
    <property type="nucleotide sequence ID" value="NZ_CP059733.1"/>
</dbReference>
<accession>A0AAE9Z698</accession>
<dbReference type="InterPro" id="IPR005467">
    <property type="entry name" value="His_kinase_dom"/>
</dbReference>
<evidence type="ECO:0000256" key="7">
    <source>
        <dbReference type="ARBA" id="ARBA00022989"/>
    </source>
</evidence>
<evidence type="ECO:0000256" key="4">
    <source>
        <dbReference type="ARBA" id="ARBA00022679"/>
    </source>
</evidence>
<keyword evidence="3" id="KW-0597">Phosphoprotein</keyword>
<evidence type="ECO:0000259" key="9">
    <source>
        <dbReference type="PROSITE" id="PS50109"/>
    </source>
</evidence>
<dbReference type="Pfam" id="PF00512">
    <property type="entry name" value="HisKA"/>
    <property type="match status" value="1"/>
</dbReference>
<dbReference type="InterPro" id="IPR003661">
    <property type="entry name" value="HisK_dim/P_dom"/>
</dbReference>
<reference evidence="10 11" key="2">
    <citation type="journal article" date="2022" name="Mar. Drugs">
        <title>Bioassay-Guided Fractionation Leads to the Detection of Cholic Acid Generated by the Rare Thalassomonas sp.</title>
        <authorList>
            <person name="Pheiffer F."/>
            <person name="Schneider Y.K."/>
            <person name="Hansen E.H."/>
            <person name="Andersen J.H."/>
            <person name="Isaksson J."/>
            <person name="Busche T."/>
            <person name="R C."/>
            <person name="Kalinowski J."/>
            <person name="Zyl L.V."/>
            <person name="Trindade M."/>
        </authorList>
    </citation>
    <scope>NUCLEOTIDE SEQUENCE [LARGE SCALE GENOMIC DNA]</scope>
    <source>
        <strain evidence="10 11">XOM25</strain>
    </source>
</reference>
<feature type="transmembrane region" description="Helical" evidence="8">
    <location>
        <begin position="10"/>
        <end position="28"/>
    </location>
</feature>
<sequence length="486" mass="55207">MTQNSIKDRLVRSVSIIISVILVAILLMTDLSVDGLMEAQFNKILLHEANSLITLVEEEPEGVDFMFADEFRPEFSSRTDTEYFQLWRNNRTFEKSRLLSFYKINQLPKTELPVNTHVFMDIRLPDGQAGREVLIHFMPQLDMDERIRRKLARLDDSERSSMYLALAVSTEELDKILILVDIAFLLACIFAVVVVRYLVGKMITRGLTPLNELNRQLKNIDIRSSGNQLQMVNPPAELVPMVNELNRFIEQNTRLYRNEQRLTSDIAHELKTPITELINLTEVAIKFPHEKELSETFQPDVLALSERLKNIVNNILLWHKSQSTPSGCYKQDLQQISCLSSVKAVLAGLSCKYPGCEQRVAFTGEFLQAVITSNVFAFETIMKNLLDNALFYSSAYTRVSVEIKPTVEGKTCLALTNELTEPVSGEALNHFFEPLWQLDSARTATDHFGLGLVIVKSFCLHINASITVELCTLEENKPGITFALEL</sequence>
<dbReference type="EMBL" id="CP059733">
    <property type="protein sequence ID" value="WDE06815.1"/>
    <property type="molecule type" value="Genomic_DNA"/>
</dbReference>